<dbReference type="SUPFAM" id="SSF55550">
    <property type="entry name" value="SH2 domain"/>
    <property type="match status" value="1"/>
</dbReference>
<feature type="non-terminal residue" evidence="1">
    <location>
        <position position="60"/>
    </location>
</feature>
<protein>
    <submittedName>
        <fullName evidence="1">Protein tyrosine phosphatase, non-receptor type 11</fullName>
        <ecNumber evidence="1">3.1.3.48</ecNumber>
    </submittedName>
</protein>
<dbReference type="EC" id="3.1.3.48" evidence="1"/>
<gene>
    <name evidence="1" type="primary">PTPN11_3</name>
    <name evidence="1" type="ORF">SK128_014581</name>
</gene>
<reference evidence="1 2" key="1">
    <citation type="submission" date="2023-11" db="EMBL/GenBank/DDBJ databases">
        <title>Halocaridina rubra genome assembly.</title>
        <authorList>
            <person name="Smith C."/>
        </authorList>
    </citation>
    <scope>NUCLEOTIDE SEQUENCE [LARGE SCALE GENOMIC DNA]</scope>
    <source>
        <strain evidence="1">EP-1</strain>
        <tissue evidence="1">Whole</tissue>
    </source>
</reference>
<dbReference type="EMBL" id="JAXCGZ010021471">
    <property type="protein sequence ID" value="KAK7050805.1"/>
    <property type="molecule type" value="Genomic_DNA"/>
</dbReference>
<keyword evidence="1" id="KW-0378">Hydrolase</keyword>
<dbReference type="GO" id="GO:0050839">
    <property type="term" value="F:cell adhesion molecule binding"/>
    <property type="evidence" value="ECO:0007669"/>
    <property type="project" value="TreeGrafter"/>
</dbReference>
<dbReference type="GO" id="GO:0070374">
    <property type="term" value="P:positive regulation of ERK1 and ERK2 cascade"/>
    <property type="evidence" value="ECO:0007669"/>
    <property type="project" value="TreeGrafter"/>
</dbReference>
<dbReference type="InterPro" id="IPR036860">
    <property type="entry name" value="SH2_dom_sf"/>
</dbReference>
<dbReference type="Gene3D" id="3.30.505.10">
    <property type="entry name" value="SH2 domain"/>
    <property type="match status" value="1"/>
</dbReference>
<dbReference type="GO" id="GO:0030971">
    <property type="term" value="F:receptor tyrosine kinase binding"/>
    <property type="evidence" value="ECO:0007669"/>
    <property type="project" value="TreeGrafter"/>
</dbReference>
<dbReference type="PANTHER" id="PTHR46559:SF3">
    <property type="entry name" value="TYROSINE-PROTEIN PHOSPHATASE NON-RECEPTOR TYPE"/>
    <property type="match status" value="1"/>
</dbReference>
<accession>A0AAN8WHV4</accession>
<feature type="non-terminal residue" evidence="1">
    <location>
        <position position="1"/>
    </location>
</feature>
<dbReference type="GO" id="GO:0004726">
    <property type="term" value="F:non-membrane spanning protein tyrosine phosphatase activity"/>
    <property type="evidence" value="ECO:0007669"/>
    <property type="project" value="TreeGrafter"/>
</dbReference>
<proteinExistence type="predicted"/>
<comment type="caution">
    <text evidence="1">The sequence shown here is derived from an EMBL/GenBank/DDBJ whole genome shotgun (WGS) entry which is preliminary data.</text>
</comment>
<evidence type="ECO:0000313" key="1">
    <source>
        <dbReference type="EMBL" id="KAK7050805.1"/>
    </source>
</evidence>
<dbReference type="Proteomes" id="UP001381693">
    <property type="component" value="Unassembled WGS sequence"/>
</dbReference>
<dbReference type="GO" id="GO:0005737">
    <property type="term" value="C:cytoplasm"/>
    <property type="evidence" value="ECO:0007669"/>
    <property type="project" value="TreeGrafter"/>
</dbReference>
<keyword evidence="2" id="KW-1185">Reference proteome</keyword>
<organism evidence="1 2">
    <name type="scientific">Halocaridina rubra</name>
    <name type="common">Hawaiian red shrimp</name>
    <dbReference type="NCBI Taxonomy" id="373956"/>
    <lineage>
        <taxon>Eukaryota</taxon>
        <taxon>Metazoa</taxon>
        <taxon>Ecdysozoa</taxon>
        <taxon>Arthropoda</taxon>
        <taxon>Crustacea</taxon>
        <taxon>Multicrustacea</taxon>
        <taxon>Malacostraca</taxon>
        <taxon>Eumalacostraca</taxon>
        <taxon>Eucarida</taxon>
        <taxon>Decapoda</taxon>
        <taxon>Pleocyemata</taxon>
        <taxon>Caridea</taxon>
        <taxon>Atyoidea</taxon>
        <taxon>Atyidae</taxon>
        <taxon>Halocaridina</taxon>
    </lineage>
</organism>
<name>A0AAN8WHV4_HALRR</name>
<sequence>QDSKYDVGGGRKFDSLSDLVEHYRRNPMVEQSGTVVPLKMPFNATRINARGIDSRVKELS</sequence>
<dbReference type="AlphaFoldDB" id="A0AAN8WHV4"/>
<dbReference type="PANTHER" id="PTHR46559">
    <property type="entry name" value="TYROSINE-PROTEIN PHOSPHATASE NON-RECEPTOR TYPE 11"/>
    <property type="match status" value="1"/>
</dbReference>
<evidence type="ECO:0000313" key="2">
    <source>
        <dbReference type="Proteomes" id="UP001381693"/>
    </source>
</evidence>